<dbReference type="AlphaFoldDB" id="A0A0S2IWJ6"/>
<proteinExistence type="predicted"/>
<evidence type="ECO:0000313" key="1">
    <source>
        <dbReference type="EMBL" id="ALO28042.1"/>
    </source>
</evidence>
<name>A0A0S2IWJ6_LEPBO</name>
<organism evidence="1">
    <name type="scientific">Leptospira borgpetersenii serovar Ballum</name>
    <dbReference type="NCBI Taxonomy" id="280505"/>
    <lineage>
        <taxon>Bacteria</taxon>
        <taxon>Pseudomonadati</taxon>
        <taxon>Spirochaetota</taxon>
        <taxon>Spirochaetia</taxon>
        <taxon>Leptospirales</taxon>
        <taxon>Leptospiraceae</taxon>
        <taxon>Leptospira</taxon>
    </lineage>
</organism>
<reference evidence="1 2" key="1">
    <citation type="journal article" date="2015" name="PLoS Negl. Trop. Dis.">
        <title>Distribution of Plasmids in Distinct Leptospira Pathogenic Species.</title>
        <authorList>
            <person name="Wang Y."/>
            <person name="Zhuang X."/>
            <person name="Zhong Y."/>
            <person name="Zhang C."/>
            <person name="Zhang Y."/>
            <person name="Zeng L."/>
            <person name="Zhu Y."/>
            <person name="He P."/>
            <person name="Dong K."/>
            <person name="Pal U."/>
            <person name="Guo X."/>
            <person name="Qin J."/>
        </authorList>
    </citation>
    <scope>NUCLEOTIDE SEQUENCE [LARGE SCALE GENOMIC DNA]</scope>
    <source>
        <strain evidence="1 2">56604</strain>
    </source>
</reference>
<dbReference type="EMBL" id="CP012029">
    <property type="protein sequence ID" value="ALO28042.1"/>
    <property type="molecule type" value="Genomic_DNA"/>
</dbReference>
<accession>A0A0S2IWJ6</accession>
<evidence type="ECO:0000313" key="2">
    <source>
        <dbReference type="Proteomes" id="UP000058857"/>
    </source>
</evidence>
<gene>
    <name evidence="1" type="ORF">LBBP_03881</name>
</gene>
<dbReference type="Proteomes" id="UP000058857">
    <property type="component" value="Chromosome 1"/>
</dbReference>
<protein>
    <submittedName>
        <fullName evidence="1">Uncharacterized protein</fullName>
    </submittedName>
</protein>
<sequence length="49" mass="5891">MIILFKLHRDIYAPLLRKSGAMEFLNLTFYRRIQKNRKNFMSSGQSLSR</sequence>